<dbReference type="GO" id="GO:0001530">
    <property type="term" value="F:lipopolysaccharide binding"/>
    <property type="evidence" value="ECO:0007669"/>
    <property type="project" value="InterPro"/>
</dbReference>
<dbReference type="PANTHER" id="PTHR36504:SF1">
    <property type="entry name" value="LIPOPOLYSACCHARIDE EXPORT SYSTEM PROTEIN LPTA"/>
    <property type="match status" value="1"/>
</dbReference>
<feature type="compositionally biased region" description="Polar residues" evidence="4">
    <location>
        <begin position="150"/>
        <end position="176"/>
    </location>
</feature>
<dbReference type="Gene3D" id="2.30.30.40">
    <property type="entry name" value="SH3 Domains"/>
    <property type="match status" value="2"/>
</dbReference>
<proteinExistence type="inferred from homology"/>
<dbReference type="InterPro" id="IPR052037">
    <property type="entry name" value="LPS_export_LptA"/>
</dbReference>
<dbReference type="AlphaFoldDB" id="A0A381QJ95"/>
<feature type="domain" description="SH3b" evidence="5">
    <location>
        <begin position="283"/>
        <end position="347"/>
    </location>
</feature>
<protein>
    <recommendedName>
        <fullName evidence="5">SH3b domain-containing protein</fullName>
    </recommendedName>
</protein>
<feature type="domain" description="SH3b" evidence="5">
    <location>
        <begin position="220"/>
        <end position="282"/>
    </location>
</feature>
<reference evidence="6" key="1">
    <citation type="submission" date="2018-05" db="EMBL/GenBank/DDBJ databases">
        <authorList>
            <person name="Lanie J.A."/>
            <person name="Ng W.-L."/>
            <person name="Kazmierczak K.M."/>
            <person name="Andrzejewski T.M."/>
            <person name="Davidsen T.M."/>
            <person name="Wayne K.J."/>
            <person name="Tettelin H."/>
            <person name="Glass J.I."/>
            <person name="Rusch D."/>
            <person name="Podicherti R."/>
            <person name="Tsui H.-C.T."/>
            <person name="Winkler M.E."/>
        </authorList>
    </citation>
    <scope>NUCLEOTIDE SEQUENCE</scope>
</reference>
<dbReference type="InterPro" id="IPR005653">
    <property type="entry name" value="OstA-like_N"/>
</dbReference>
<dbReference type="GO" id="GO:0030288">
    <property type="term" value="C:outer membrane-bounded periplasmic space"/>
    <property type="evidence" value="ECO:0007669"/>
    <property type="project" value="TreeGrafter"/>
</dbReference>
<dbReference type="Pfam" id="PF03968">
    <property type="entry name" value="LptD_N"/>
    <property type="match status" value="1"/>
</dbReference>
<dbReference type="Gene3D" id="2.60.450.10">
    <property type="entry name" value="Lipopolysaccharide (LPS) transport protein A like domain"/>
    <property type="match status" value="1"/>
</dbReference>
<organism evidence="6">
    <name type="scientific">marine metagenome</name>
    <dbReference type="NCBI Taxonomy" id="408172"/>
    <lineage>
        <taxon>unclassified sequences</taxon>
        <taxon>metagenomes</taxon>
        <taxon>ecological metagenomes</taxon>
    </lineage>
</organism>
<dbReference type="GO" id="GO:0009279">
    <property type="term" value="C:cell outer membrane"/>
    <property type="evidence" value="ECO:0007669"/>
    <property type="project" value="TreeGrafter"/>
</dbReference>
<keyword evidence="1" id="KW-0813">Transport</keyword>
<feature type="compositionally biased region" description="Polar residues" evidence="4">
    <location>
        <begin position="190"/>
        <end position="211"/>
    </location>
</feature>
<evidence type="ECO:0000256" key="2">
    <source>
        <dbReference type="ARBA" id="ARBA00022729"/>
    </source>
</evidence>
<dbReference type="PANTHER" id="PTHR36504">
    <property type="entry name" value="LIPOPOLYSACCHARIDE EXPORT SYSTEM PROTEIN LPTA"/>
    <property type="match status" value="1"/>
</dbReference>
<dbReference type="HAMAP" id="MF_01914">
    <property type="entry name" value="LPS_assembly_LptA"/>
    <property type="match status" value="1"/>
</dbReference>
<sequence>MSPPLFVVVLLALSVIPSTAVHALESDRDQPALIEADEVELDFGSGQRIYRGNVSIKQGTIRIIADELELFYQGEQLEKAIARGNPAVFRQRPDQKPQDVIGQSKIIELDEINNIVTFIDQATIRQGRDAISGETIVYDMARDKMKVRGQTRTTKAPEQSNVGSSQSPATLVTSGSDRPRIVLQPRSKETSAATVASTGSPGAKDTSTATHSNNLQTAAFRAAYVVEGGALMYGVRSQASPSIGALNAGEPAKVITSSDGWSKVNVTRGVRVWIYGRYVSGQGPTGIVSGDDVRLRSTPSTGPDSVVVGKLMNGARVRILEVSNNWKMISPPVGFGVWVPSLRLRLLQNINDTWSTTWQNNLSDDEQ</sequence>
<keyword evidence="3" id="KW-0574">Periplasm</keyword>
<dbReference type="InterPro" id="IPR003646">
    <property type="entry name" value="SH3-like_bac-type"/>
</dbReference>
<name>A0A381QJ95_9ZZZZ</name>
<evidence type="ECO:0000313" key="6">
    <source>
        <dbReference type="EMBL" id="SUZ79391.1"/>
    </source>
</evidence>
<dbReference type="EMBL" id="UINC01001384">
    <property type="protein sequence ID" value="SUZ79391.1"/>
    <property type="molecule type" value="Genomic_DNA"/>
</dbReference>
<dbReference type="SMART" id="SM00287">
    <property type="entry name" value="SH3b"/>
    <property type="match status" value="2"/>
</dbReference>
<evidence type="ECO:0000256" key="1">
    <source>
        <dbReference type="ARBA" id="ARBA00022448"/>
    </source>
</evidence>
<dbReference type="NCBIfam" id="TIGR03002">
    <property type="entry name" value="outer_YhbN_LptA"/>
    <property type="match status" value="1"/>
</dbReference>
<evidence type="ECO:0000256" key="4">
    <source>
        <dbReference type="SAM" id="MobiDB-lite"/>
    </source>
</evidence>
<accession>A0A381QJ95</accession>
<gene>
    <name evidence="6" type="ORF">METZ01_LOCUS32245</name>
</gene>
<dbReference type="GO" id="GO:0015920">
    <property type="term" value="P:lipopolysaccharide transport"/>
    <property type="evidence" value="ECO:0007669"/>
    <property type="project" value="InterPro"/>
</dbReference>
<dbReference type="GO" id="GO:0017089">
    <property type="term" value="F:glycolipid transfer activity"/>
    <property type="evidence" value="ECO:0007669"/>
    <property type="project" value="TreeGrafter"/>
</dbReference>
<keyword evidence="2" id="KW-0732">Signal</keyword>
<evidence type="ECO:0000259" key="5">
    <source>
        <dbReference type="SMART" id="SM00287"/>
    </source>
</evidence>
<dbReference type="InterPro" id="IPR014340">
    <property type="entry name" value="LptA"/>
</dbReference>
<evidence type="ECO:0000256" key="3">
    <source>
        <dbReference type="ARBA" id="ARBA00022764"/>
    </source>
</evidence>
<feature type="region of interest" description="Disordered" evidence="4">
    <location>
        <begin position="147"/>
        <end position="211"/>
    </location>
</feature>